<protein>
    <submittedName>
        <fullName evidence="1">Uncharacterized protein</fullName>
    </submittedName>
</protein>
<evidence type="ECO:0000313" key="1">
    <source>
        <dbReference type="EMBL" id="BBJ05170.1"/>
    </source>
</evidence>
<name>A0A455W7I9_MARNT</name>
<sequence length="142" mass="15074">MEMNELEAELEVLKQQVTALQSVVEGLAIRIYELEPEGSGRTRKLLAILAELGQATEGKGVGGFIRHLFEKVDTLAGSGADPLDALALLALQARAAGPDRQDALYTWLSQATGEELSDELRELLDQPKPAGDAGDKSSGGDS</sequence>
<reference evidence="1" key="1">
    <citation type="submission" date="2019-03" db="EMBL/GenBank/DDBJ databases">
        <title>Whole genome analysis of nitrate-reducing bacteria Marinobacter hydrocarbonoclasticus YB03.</title>
        <authorList>
            <person name="Azam A.H."/>
            <person name="Yuk S.R."/>
            <person name="Kamarisima K."/>
            <person name="Miyanaga K."/>
            <person name="Tanji Y."/>
        </authorList>
    </citation>
    <scope>NUCLEOTIDE SEQUENCE</scope>
    <source>
        <strain evidence="1">YB03</strain>
    </source>
</reference>
<organism evidence="1">
    <name type="scientific">Marinobacter nauticus</name>
    <name type="common">Marinobacter hydrocarbonoclasticus</name>
    <name type="synonym">Marinobacter aquaeolei</name>
    <dbReference type="NCBI Taxonomy" id="2743"/>
    <lineage>
        <taxon>Bacteria</taxon>
        <taxon>Pseudomonadati</taxon>
        <taxon>Pseudomonadota</taxon>
        <taxon>Gammaproteobacteria</taxon>
        <taxon>Pseudomonadales</taxon>
        <taxon>Marinobacteraceae</taxon>
        <taxon>Marinobacter</taxon>
    </lineage>
</organism>
<gene>
    <name evidence="1" type="ORF">YBY_30190</name>
</gene>
<dbReference type="EMBL" id="AP019537">
    <property type="protein sequence ID" value="BBJ05170.1"/>
    <property type="molecule type" value="Genomic_DNA"/>
</dbReference>
<dbReference type="AlphaFoldDB" id="A0A455W7I9"/>
<accession>A0A455W7I9</accession>
<proteinExistence type="predicted"/>